<evidence type="ECO:0000313" key="2">
    <source>
        <dbReference type="EMBL" id="KAK8878009.1"/>
    </source>
</evidence>
<dbReference type="PROSITE" id="PS51420">
    <property type="entry name" value="RHO"/>
    <property type="match status" value="1"/>
</dbReference>
<evidence type="ECO:0000313" key="3">
    <source>
        <dbReference type="Proteomes" id="UP001470230"/>
    </source>
</evidence>
<accession>A0ABR2JK07</accession>
<comment type="caution">
    <text evidence="2">The sequence shown here is derived from an EMBL/GenBank/DDBJ whole genome shotgun (WGS) entry which is preliminary data.</text>
</comment>
<sequence>MSENSNGDLIVKVVLIGSSMVGKTSIVSRIMKNEFTDQPPTVGVSFVTHFIYLNNHSQVRLQIWDTAGDERFKAVTPMYYKDCNVAMIVYAINDHNSFEAVKEWISNVLLHSEVEPLLFIVGNKIDLESNQVSIEEEAKLEKDYPNAILYKVSAKESIGVFELFDLIAEKAVETNHIRIIDQSSVSIPKDNENKNETSPGCC</sequence>
<dbReference type="EMBL" id="JAPFFF010000011">
    <property type="protein sequence ID" value="KAK8878009.1"/>
    <property type="molecule type" value="Genomic_DNA"/>
</dbReference>
<dbReference type="SMART" id="SM00173">
    <property type="entry name" value="RAS"/>
    <property type="match status" value="1"/>
</dbReference>
<keyword evidence="1" id="KW-0547">Nucleotide-binding</keyword>
<dbReference type="SUPFAM" id="SSF52540">
    <property type="entry name" value="P-loop containing nucleoside triphosphate hydrolases"/>
    <property type="match status" value="1"/>
</dbReference>
<dbReference type="PROSITE" id="PS51419">
    <property type="entry name" value="RAB"/>
    <property type="match status" value="1"/>
</dbReference>
<name>A0ABR2JK07_9EUKA</name>
<dbReference type="SMART" id="SM00175">
    <property type="entry name" value="RAB"/>
    <property type="match status" value="1"/>
</dbReference>
<dbReference type="InterPro" id="IPR027417">
    <property type="entry name" value="P-loop_NTPase"/>
</dbReference>
<dbReference type="SMART" id="SM00176">
    <property type="entry name" value="RAN"/>
    <property type="match status" value="1"/>
</dbReference>
<dbReference type="SMART" id="SM00174">
    <property type="entry name" value="RHO"/>
    <property type="match status" value="1"/>
</dbReference>
<dbReference type="CDD" id="cd00154">
    <property type="entry name" value="Rab"/>
    <property type="match status" value="1"/>
</dbReference>
<dbReference type="Gene3D" id="3.40.50.300">
    <property type="entry name" value="P-loop containing nucleotide triphosphate hydrolases"/>
    <property type="match status" value="1"/>
</dbReference>
<dbReference type="Proteomes" id="UP001470230">
    <property type="component" value="Unassembled WGS sequence"/>
</dbReference>
<gene>
    <name evidence="2" type="ORF">M9Y10_004772</name>
</gene>
<organism evidence="2 3">
    <name type="scientific">Tritrichomonas musculus</name>
    <dbReference type="NCBI Taxonomy" id="1915356"/>
    <lineage>
        <taxon>Eukaryota</taxon>
        <taxon>Metamonada</taxon>
        <taxon>Parabasalia</taxon>
        <taxon>Tritrichomonadida</taxon>
        <taxon>Tritrichomonadidae</taxon>
        <taxon>Tritrichomonas</taxon>
    </lineage>
</organism>
<proteinExistence type="predicted"/>
<dbReference type="InterPro" id="IPR001806">
    <property type="entry name" value="Small_GTPase"/>
</dbReference>
<dbReference type="Pfam" id="PF00071">
    <property type="entry name" value="Ras"/>
    <property type="match status" value="1"/>
</dbReference>
<keyword evidence="3" id="KW-1185">Reference proteome</keyword>
<dbReference type="NCBIfam" id="TIGR00231">
    <property type="entry name" value="small_GTP"/>
    <property type="match status" value="1"/>
</dbReference>
<dbReference type="InterPro" id="IPR005225">
    <property type="entry name" value="Small_GTP-bd"/>
</dbReference>
<dbReference type="PROSITE" id="PS51421">
    <property type="entry name" value="RAS"/>
    <property type="match status" value="1"/>
</dbReference>
<protein>
    <recommendedName>
        <fullName evidence="4">Small GTP-binding protein</fullName>
    </recommendedName>
</protein>
<evidence type="ECO:0008006" key="4">
    <source>
        <dbReference type="Google" id="ProtNLM"/>
    </source>
</evidence>
<dbReference type="PRINTS" id="PR00449">
    <property type="entry name" value="RASTRNSFRMNG"/>
</dbReference>
<dbReference type="PANTHER" id="PTHR47978">
    <property type="match status" value="1"/>
</dbReference>
<evidence type="ECO:0000256" key="1">
    <source>
        <dbReference type="ARBA" id="ARBA00022741"/>
    </source>
</evidence>
<reference evidence="2 3" key="1">
    <citation type="submission" date="2024-04" db="EMBL/GenBank/DDBJ databases">
        <title>Tritrichomonas musculus Genome.</title>
        <authorList>
            <person name="Alves-Ferreira E."/>
            <person name="Grigg M."/>
            <person name="Lorenzi H."/>
            <person name="Galac M."/>
        </authorList>
    </citation>
    <scope>NUCLEOTIDE SEQUENCE [LARGE SCALE GENOMIC DNA]</scope>
    <source>
        <strain evidence="2 3">EAF2021</strain>
    </source>
</reference>